<keyword evidence="5 7" id="KW-0067">ATP-binding</keyword>
<evidence type="ECO:0000256" key="5">
    <source>
        <dbReference type="ARBA" id="ARBA00022840"/>
    </source>
</evidence>
<evidence type="ECO:0000259" key="9">
    <source>
        <dbReference type="PROSITE" id="PS51509"/>
    </source>
</evidence>
<name>A0A7S3Y549_HETAK</name>
<evidence type="ECO:0008006" key="12">
    <source>
        <dbReference type="Google" id="ProtNLM"/>
    </source>
</evidence>
<evidence type="ECO:0000256" key="8">
    <source>
        <dbReference type="RuleBase" id="RU000505"/>
    </source>
</evidence>
<protein>
    <recommendedName>
        <fullName evidence="12">Arginine kinase</fullName>
    </recommendedName>
</protein>
<reference evidence="11" key="1">
    <citation type="submission" date="2021-01" db="EMBL/GenBank/DDBJ databases">
        <authorList>
            <person name="Corre E."/>
            <person name="Pelletier E."/>
            <person name="Niang G."/>
            <person name="Scheremetjew M."/>
            <person name="Finn R."/>
            <person name="Kale V."/>
            <person name="Holt S."/>
            <person name="Cochrane G."/>
            <person name="Meng A."/>
            <person name="Brown T."/>
            <person name="Cohen L."/>
        </authorList>
    </citation>
    <scope>NUCLEOTIDE SEQUENCE</scope>
    <source>
        <strain evidence="11">CCMP3107</strain>
    </source>
</reference>
<evidence type="ECO:0000256" key="2">
    <source>
        <dbReference type="ARBA" id="ARBA00022679"/>
    </source>
</evidence>
<dbReference type="InterPro" id="IPR022415">
    <property type="entry name" value="ATP-guanido_PTrfase_AS"/>
</dbReference>
<dbReference type="GO" id="GO:0005615">
    <property type="term" value="C:extracellular space"/>
    <property type="evidence" value="ECO:0007669"/>
    <property type="project" value="TreeGrafter"/>
</dbReference>
<evidence type="ECO:0000256" key="3">
    <source>
        <dbReference type="ARBA" id="ARBA00022741"/>
    </source>
</evidence>
<dbReference type="PROSITE" id="PS00112">
    <property type="entry name" value="PHOSPHAGEN_KINASE"/>
    <property type="match status" value="1"/>
</dbReference>
<dbReference type="Pfam" id="PF00217">
    <property type="entry name" value="ATP-gua_Ptrans"/>
    <property type="match status" value="1"/>
</dbReference>
<sequence length="477" mass="50982">MNTLRIATASIASRTSARVALNSRLISTRAQASVKTPSAAKTLAGLFLLSGAAVLTAGQEKECSGGPTTFTKMSDAEMVKRILEIKTENPDNIMAACFDLNYYNSLPSQLQSKFLKCLASGTYNSDSSMGCYATMPDDYETFKPFFKAALEKYHKVDLSKTKHVNNWSLKGVAGLPASGVLDLADLGLPPLSMRVRTGRNLKQFPLPASMTKRDRVAMELAMGEVFSKLIADPAFGGRYVSITPGHPNFIDEAEYNKLVKAHIMFKDMSADPYLLTAGIAEDWPYGRGCYVSEDKGFIIWVGEEDHLRIMCMQKGTLLNAVFDRLKAAVDVVEELIEGGCAKSDKVGVVTSCPTNIGTGMRASVHIALPKLTADGTDARAKAVAKPLGLSVRGLGGEHTPIGADGTVDISPSARFCISEAEIVTALYNGIKLLKEKEDEAGGAAAGGADAQLLAAQEALLAAQKAVLEVQKLMAKKN</sequence>
<dbReference type="Pfam" id="PF02807">
    <property type="entry name" value="ATP-gua_PtransN"/>
    <property type="match status" value="1"/>
</dbReference>
<dbReference type="InterPro" id="IPR022413">
    <property type="entry name" value="ATP-guanido_PTrfase_N"/>
</dbReference>
<dbReference type="FunFam" id="3.30.590.10:FF:000006">
    <property type="entry name" value="Arginine kinase 1"/>
    <property type="match status" value="1"/>
</dbReference>
<dbReference type="GO" id="GO:0046314">
    <property type="term" value="P:phosphocreatine biosynthetic process"/>
    <property type="evidence" value="ECO:0007669"/>
    <property type="project" value="InterPro"/>
</dbReference>
<feature type="binding site" evidence="7">
    <location>
        <begin position="361"/>
        <end position="365"/>
    </location>
    <ligand>
        <name>ATP</name>
        <dbReference type="ChEBI" id="CHEBI:30616"/>
    </ligand>
</feature>
<feature type="binding site" evidence="7">
    <location>
        <begin position="192"/>
        <end position="196"/>
    </location>
    <ligand>
        <name>ATP</name>
        <dbReference type="ChEBI" id="CHEBI:30616"/>
    </ligand>
</feature>
<feature type="binding site" evidence="7">
    <location>
        <position position="262"/>
    </location>
    <ligand>
        <name>ATP</name>
        <dbReference type="ChEBI" id="CHEBI:30616"/>
    </ligand>
</feature>
<dbReference type="CDD" id="cd07931">
    <property type="entry name" value="eukaryotic_phosphagen_kinases"/>
    <property type="match status" value="1"/>
</dbReference>
<feature type="domain" description="Phosphagen kinase C-terminal" evidence="10">
    <location>
        <begin position="189"/>
        <end position="440"/>
    </location>
</feature>
<evidence type="ECO:0000256" key="7">
    <source>
        <dbReference type="PROSITE-ProRule" id="PRU00843"/>
    </source>
</evidence>
<feature type="binding site" evidence="7">
    <location>
        <begin position="392"/>
        <end position="397"/>
    </location>
    <ligand>
        <name>ATP</name>
        <dbReference type="ChEBI" id="CHEBI:30616"/>
    </ligand>
</feature>
<comment type="similarity">
    <text evidence="1 6 8">Belongs to the ATP:guanido phosphotransferase family.</text>
</comment>
<dbReference type="InterPro" id="IPR014746">
    <property type="entry name" value="Gln_synth/guanido_kin_cat_dom"/>
</dbReference>
<dbReference type="InterPro" id="IPR000749">
    <property type="entry name" value="ATP-guanido_PTrfase"/>
</dbReference>
<dbReference type="PANTHER" id="PTHR11547:SF64">
    <property type="entry name" value="CHROMOSOME UNDETERMINED SCAFFOLD_51, WHOLE GENOME SHOTGUN SEQUENCE"/>
    <property type="match status" value="1"/>
</dbReference>
<evidence type="ECO:0000256" key="1">
    <source>
        <dbReference type="ARBA" id="ARBA00006798"/>
    </source>
</evidence>
<dbReference type="SUPFAM" id="SSF48034">
    <property type="entry name" value="Guanido kinase N-terminal domain"/>
    <property type="match status" value="1"/>
</dbReference>
<dbReference type="AlphaFoldDB" id="A0A7S3Y549"/>
<dbReference type="Gene3D" id="1.10.135.10">
    <property type="entry name" value="ATP:guanido phosphotransferase, N-terminal domain"/>
    <property type="match status" value="1"/>
</dbReference>
<dbReference type="PANTHER" id="PTHR11547">
    <property type="entry name" value="ARGININE OR CREATINE KINASE"/>
    <property type="match status" value="1"/>
</dbReference>
<feature type="domain" description="Phosphagen kinase N-terminal" evidence="9">
    <location>
        <begin position="71"/>
        <end position="155"/>
    </location>
</feature>
<dbReference type="InterPro" id="IPR022414">
    <property type="entry name" value="ATP-guanido_PTrfase_cat"/>
</dbReference>
<feature type="binding site" evidence="7">
    <location>
        <position position="308"/>
    </location>
    <ligand>
        <name>ATP</name>
        <dbReference type="ChEBI" id="CHEBI:30616"/>
    </ligand>
</feature>
<evidence type="ECO:0000259" key="10">
    <source>
        <dbReference type="PROSITE" id="PS51510"/>
    </source>
</evidence>
<organism evidence="11">
    <name type="scientific">Heterosigma akashiwo</name>
    <name type="common">Chromophytic alga</name>
    <name type="synonym">Heterosigma carterae</name>
    <dbReference type="NCBI Taxonomy" id="2829"/>
    <lineage>
        <taxon>Eukaryota</taxon>
        <taxon>Sar</taxon>
        <taxon>Stramenopiles</taxon>
        <taxon>Ochrophyta</taxon>
        <taxon>Raphidophyceae</taxon>
        <taxon>Chattonellales</taxon>
        <taxon>Chattonellaceae</taxon>
        <taxon>Heterosigma</taxon>
    </lineage>
</organism>
<keyword evidence="3 7" id="KW-0547">Nucleotide-binding</keyword>
<evidence type="ECO:0000256" key="6">
    <source>
        <dbReference type="PROSITE-ProRule" id="PRU00842"/>
    </source>
</evidence>
<accession>A0A7S3Y549</accession>
<dbReference type="PROSITE" id="PS51510">
    <property type="entry name" value="PHOSPHAGEN_KINASE_C"/>
    <property type="match status" value="1"/>
</dbReference>
<keyword evidence="2 7" id="KW-0808">Transferase</keyword>
<keyword evidence="4 7" id="KW-0418">Kinase</keyword>
<dbReference type="GO" id="GO:0005524">
    <property type="term" value="F:ATP binding"/>
    <property type="evidence" value="ECO:0007669"/>
    <property type="project" value="UniProtKB-UniRule"/>
</dbReference>
<gene>
    <name evidence="11" type="ORF">HAKA00212_LOCUS20192</name>
</gene>
<proteinExistence type="inferred from homology"/>
<dbReference type="Gene3D" id="3.30.590.10">
    <property type="entry name" value="Glutamine synthetase/guanido kinase, catalytic domain"/>
    <property type="match status" value="1"/>
</dbReference>
<dbReference type="GO" id="GO:0004111">
    <property type="term" value="F:creatine kinase activity"/>
    <property type="evidence" value="ECO:0007669"/>
    <property type="project" value="InterPro"/>
</dbReference>
<dbReference type="SUPFAM" id="SSF55931">
    <property type="entry name" value="Glutamine synthetase/guanido kinase"/>
    <property type="match status" value="1"/>
</dbReference>
<dbReference type="InterPro" id="IPR036802">
    <property type="entry name" value="ATP-guanido_PTrfase_N_sf"/>
</dbReference>
<dbReference type="EMBL" id="HBIU01044912">
    <property type="protein sequence ID" value="CAE0641364.1"/>
    <property type="molecule type" value="Transcribed_RNA"/>
</dbReference>
<evidence type="ECO:0000256" key="4">
    <source>
        <dbReference type="ARBA" id="ARBA00022777"/>
    </source>
</evidence>
<dbReference type="PROSITE" id="PS51509">
    <property type="entry name" value="PHOSPHAGEN_KINASE_N"/>
    <property type="match status" value="1"/>
</dbReference>
<evidence type="ECO:0000313" key="11">
    <source>
        <dbReference type="EMBL" id="CAE0641364.1"/>
    </source>
</evidence>